<evidence type="ECO:0000313" key="1">
    <source>
        <dbReference type="EMBL" id="QQX24978.1"/>
    </source>
</evidence>
<evidence type="ECO:0000313" key="2">
    <source>
        <dbReference type="Proteomes" id="UP000595512"/>
    </source>
</evidence>
<dbReference type="AlphaFoldDB" id="A0AB37HJ02"/>
<protein>
    <submittedName>
        <fullName evidence="1">Thiol-disulfide oxidoreductase DCC family protein</fullName>
    </submittedName>
</protein>
<proteinExistence type="predicted"/>
<organism evidence="1 2">
    <name type="scientific">Heyndrickxia sporothermodurans</name>
    <dbReference type="NCBI Taxonomy" id="46224"/>
    <lineage>
        <taxon>Bacteria</taxon>
        <taxon>Bacillati</taxon>
        <taxon>Bacillota</taxon>
        <taxon>Bacilli</taxon>
        <taxon>Bacillales</taxon>
        <taxon>Bacillaceae</taxon>
        <taxon>Heyndrickxia</taxon>
    </lineage>
</organism>
<gene>
    <name evidence="1" type="ORF">JGZ69_20010</name>
</gene>
<dbReference type="PANTHER" id="PTHR33639">
    <property type="entry name" value="THIOL-DISULFIDE OXIDOREDUCTASE DCC"/>
    <property type="match status" value="1"/>
</dbReference>
<dbReference type="EMBL" id="CP066701">
    <property type="protein sequence ID" value="QQX24978.1"/>
    <property type="molecule type" value="Genomic_DNA"/>
</dbReference>
<dbReference type="InterPro" id="IPR007263">
    <property type="entry name" value="DCC1-like"/>
</dbReference>
<reference evidence="1 2" key="1">
    <citation type="submission" date="2020-12" db="EMBL/GenBank/DDBJ databases">
        <title>Taxonomic evaluation of the Bacillus sporothermodurans group of bacteria based on whole genome sequences.</title>
        <authorList>
            <person name="Fiedler G."/>
            <person name="Herbstmann A.-D."/>
            <person name="Doll E."/>
            <person name="Wenning M."/>
            <person name="Brinks E."/>
            <person name="Kabisch J."/>
            <person name="Breitenwieser F."/>
            <person name="Lappann M."/>
            <person name="Boehnlein C."/>
            <person name="Franz C."/>
        </authorList>
    </citation>
    <scope>NUCLEOTIDE SEQUENCE [LARGE SCALE GENOMIC DNA]</scope>
    <source>
        <strain evidence="1 2">DSM 10599</strain>
    </source>
</reference>
<dbReference type="RefSeq" id="WP_107958800.1">
    <property type="nucleotide sequence ID" value="NZ_CP066701.1"/>
</dbReference>
<sequence length="134" mass="15726">MGGIILFDGVCNFCNSSVQFIMKRDPKAFFKFASLQSETGKSLLLKYQITEDVDSLVLIEDDSYFIKSSAILRICTHLRGLWKILSVFRFVPTPMRNILYDIIAKNRYRWFGKKETCMIPSKEERRRFLDYTDS</sequence>
<dbReference type="PANTHER" id="PTHR33639:SF2">
    <property type="entry name" value="DUF393 DOMAIN-CONTAINING PROTEIN"/>
    <property type="match status" value="1"/>
</dbReference>
<name>A0AB37HJ02_9BACI</name>
<dbReference type="GO" id="GO:0015035">
    <property type="term" value="F:protein-disulfide reductase activity"/>
    <property type="evidence" value="ECO:0007669"/>
    <property type="project" value="InterPro"/>
</dbReference>
<accession>A0AB37HJ02</accession>
<dbReference type="KEGG" id="hspo:JGZ69_20010"/>
<dbReference type="InterPro" id="IPR052927">
    <property type="entry name" value="DCC_oxidoreductase"/>
</dbReference>
<dbReference type="Pfam" id="PF04134">
    <property type="entry name" value="DCC1-like"/>
    <property type="match status" value="1"/>
</dbReference>
<dbReference type="Proteomes" id="UP000595512">
    <property type="component" value="Chromosome"/>
</dbReference>